<reference evidence="2" key="1">
    <citation type="submission" date="2023-10" db="EMBL/GenBank/DDBJ databases">
        <title>Genome assemblies of two species of porcelain crab, Petrolisthes cinctipes and Petrolisthes manimaculis (Anomura: Porcellanidae).</title>
        <authorList>
            <person name="Angst P."/>
        </authorList>
    </citation>
    <scope>NUCLEOTIDE SEQUENCE</scope>
    <source>
        <strain evidence="2">PB745_01</strain>
        <tissue evidence="2">Gill</tissue>
    </source>
</reference>
<proteinExistence type="predicted"/>
<comment type="caution">
    <text evidence="2">The sequence shown here is derived from an EMBL/GenBank/DDBJ whole genome shotgun (WGS) entry which is preliminary data.</text>
</comment>
<evidence type="ECO:0000313" key="3">
    <source>
        <dbReference type="Proteomes" id="UP001286313"/>
    </source>
</evidence>
<gene>
    <name evidence="2" type="ORF">Pcinc_015088</name>
</gene>
<name>A0AAE1KSK1_PETCI</name>
<accession>A0AAE1KSK1</accession>
<keyword evidence="3" id="KW-1185">Reference proteome</keyword>
<dbReference type="EMBL" id="JAWQEG010001325">
    <property type="protein sequence ID" value="KAK3880405.1"/>
    <property type="molecule type" value="Genomic_DNA"/>
</dbReference>
<feature type="region of interest" description="Disordered" evidence="1">
    <location>
        <begin position="67"/>
        <end position="125"/>
    </location>
</feature>
<evidence type="ECO:0000313" key="2">
    <source>
        <dbReference type="EMBL" id="KAK3880405.1"/>
    </source>
</evidence>
<dbReference type="Proteomes" id="UP001286313">
    <property type="component" value="Unassembled WGS sequence"/>
</dbReference>
<protein>
    <submittedName>
        <fullName evidence="2">Uncharacterized protein</fullName>
    </submittedName>
</protein>
<feature type="compositionally biased region" description="Low complexity" evidence="1">
    <location>
        <begin position="87"/>
        <end position="104"/>
    </location>
</feature>
<organism evidence="2 3">
    <name type="scientific">Petrolisthes cinctipes</name>
    <name type="common">Flat porcelain crab</name>
    <dbReference type="NCBI Taxonomy" id="88211"/>
    <lineage>
        <taxon>Eukaryota</taxon>
        <taxon>Metazoa</taxon>
        <taxon>Ecdysozoa</taxon>
        <taxon>Arthropoda</taxon>
        <taxon>Crustacea</taxon>
        <taxon>Multicrustacea</taxon>
        <taxon>Malacostraca</taxon>
        <taxon>Eumalacostraca</taxon>
        <taxon>Eucarida</taxon>
        <taxon>Decapoda</taxon>
        <taxon>Pleocyemata</taxon>
        <taxon>Anomura</taxon>
        <taxon>Galatheoidea</taxon>
        <taxon>Porcellanidae</taxon>
        <taxon>Petrolisthes</taxon>
    </lineage>
</organism>
<dbReference type="AlphaFoldDB" id="A0AAE1KSK1"/>
<feature type="compositionally biased region" description="Pro residues" evidence="1">
    <location>
        <begin position="67"/>
        <end position="82"/>
    </location>
</feature>
<sequence length="146" mass="15248">MIESRLQDRSCQPSPASSLYSVLQGTREEVGDYIQELGFLKAHPPTEGDPLRHNRSTTFSVCPAVNPIPSPVPGSPTHPPPAALAQTTASPSAMPSPSTTASAPGGDTMVGKPIPPSWQPPFVEGKIKVSSPDSFTLRSSVCGLTS</sequence>
<evidence type="ECO:0000256" key="1">
    <source>
        <dbReference type="SAM" id="MobiDB-lite"/>
    </source>
</evidence>